<sequence length="315" mass="34841">MKMISAEQVASALTWPTMIERLRRTFIEGVTSPKRHHHEMMRPDGEATMLIMPAWENHGYIGVKVINVFPQNTAHNLPAISGVYLLSEGQHGSPLACIDGNELTRRRTAAASALAAKMLARKNAKTLLLVGSGKVASMLLEAHSSIFDFEQVLVWGYNKDEAKQLIERYENKFNIRLVDELEEASKHADIISCATFSSTALIKGEWLKPGTHLDLVGSFRSDMRESDGNAMARASIFVDTYEGAKNEAGDIINAINENFISFSDIKADLFELTRGEKIGRANDAEITVFKSVGTSLEDLAAAIEVWEQVSLKELD</sequence>
<name>A0ABV0D654_9GAMM</name>
<accession>A0ABV0D654</accession>
<dbReference type="RefSeq" id="WP_347163327.1">
    <property type="nucleotide sequence ID" value="NZ_JBDLOB010000005.1"/>
</dbReference>
<dbReference type="Pfam" id="PF02423">
    <property type="entry name" value="OCD_Mu_crystall"/>
    <property type="match status" value="1"/>
</dbReference>
<dbReference type="EMBL" id="JBDLOB010000005">
    <property type="protein sequence ID" value="MEN8626176.1"/>
    <property type="molecule type" value="Genomic_DNA"/>
</dbReference>
<protein>
    <submittedName>
        <fullName evidence="1">Ornithine cyclodeaminase family protein</fullName>
    </submittedName>
</protein>
<gene>
    <name evidence="1" type="ORF">ABFV72_09145</name>
</gene>
<dbReference type="PIRSF" id="PIRSF001439">
    <property type="entry name" value="CryM"/>
    <property type="match status" value="1"/>
</dbReference>
<dbReference type="PANTHER" id="PTHR13812">
    <property type="entry name" value="KETIMINE REDUCTASE MU-CRYSTALLIN"/>
    <property type="match status" value="1"/>
</dbReference>
<evidence type="ECO:0000313" key="1">
    <source>
        <dbReference type="EMBL" id="MEN8626176.1"/>
    </source>
</evidence>
<proteinExistence type="predicted"/>
<dbReference type="Gene3D" id="3.40.50.720">
    <property type="entry name" value="NAD(P)-binding Rossmann-like Domain"/>
    <property type="match status" value="1"/>
</dbReference>
<comment type="caution">
    <text evidence="1">The sequence shown here is derived from an EMBL/GenBank/DDBJ whole genome shotgun (WGS) entry which is preliminary data.</text>
</comment>
<reference evidence="1 2" key="1">
    <citation type="submission" date="2024-05" db="EMBL/GenBank/DDBJ databases">
        <title>Genome sequencing of Marine Estuary Bacteria, Pseudoalteromonas distincta strain FA, Psychrobacter proteolyticus strain EA, and Shewanella baltica strain CA.</title>
        <authorList>
            <person name="Dieffenbach S.A."/>
            <person name="Maclea K.S."/>
        </authorList>
    </citation>
    <scope>NUCLEOTIDE SEQUENCE [LARGE SCALE GENOMIC DNA]</scope>
    <source>
        <strain evidence="1 2">EA</strain>
    </source>
</reference>
<dbReference type="InterPro" id="IPR023401">
    <property type="entry name" value="ODC_N"/>
</dbReference>
<keyword evidence="2" id="KW-1185">Reference proteome</keyword>
<dbReference type="InterPro" id="IPR003462">
    <property type="entry name" value="ODC_Mu_crystall"/>
</dbReference>
<dbReference type="SUPFAM" id="SSF51735">
    <property type="entry name" value="NAD(P)-binding Rossmann-fold domains"/>
    <property type="match status" value="1"/>
</dbReference>
<dbReference type="Gene3D" id="3.30.1780.10">
    <property type="entry name" value="ornithine cyclodeaminase, domain 1"/>
    <property type="match status" value="1"/>
</dbReference>
<organism evidence="1 2">
    <name type="scientific">Psychrobacter proteolyticus</name>
    <dbReference type="NCBI Taxonomy" id="147825"/>
    <lineage>
        <taxon>Bacteria</taxon>
        <taxon>Pseudomonadati</taxon>
        <taxon>Pseudomonadota</taxon>
        <taxon>Gammaproteobacteria</taxon>
        <taxon>Moraxellales</taxon>
        <taxon>Moraxellaceae</taxon>
        <taxon>Psychrobacter</taxon>
    </lineage>
</organism>
<dbReference type="NCBIfam" id="NF004793">
    <property type="entry name" value="PRK06141.1"/>
    <property type="match status" value="1"/>
</dbReference>
<evidence type="ECO:0000313" key="2">
    <source>
        <dbReference type="Proteomes" id="UP001414441"/>
    </source>
</evidence>
<dbReference type="Proteomes" id="UP001414441">
    <property type="component" value="Unassembled WGS sequence"/>
</dbReference>
<dbReference type="InterPro" id="IPR036291">
    <property type="entry name" value="NAD(P)-bd_dom_sf"/>
</dbReference>
<dbReference type="PANTHER" id="PTHR13812:SF19">
    <property type="entry name" value="KETIMINE REDUCTASE MU-CRYSTALLIN"/>
    <property type="match status" value="1"/>
</dbReference>